<name>A0A9D1G2V6_9FIRM</name>
<feature type="transmembrane region" description="Helical" evidence="1">
    <location>
        <begin position="149"/>
        <end position="169"/>
    </location>
</feature>
<evidence type="ECO:0000313" key="3">
    <source>
        <dbReference type="Proteomes" id="UP000824140"/>
    </source>
</evidence>
<dbReference type="AlphaFoldDB" id="A0A9D1G2V6"/>
<dbReference type="Proteomes" id="UP000824140">
    <property type="component" value="Unassembled WGS sequence"/>
</dbReference>
<feature type="transmembrane region" description="Helical" evidence="1">
    <location>
        <begin position="123"/>
        <end position="143"/>
    </location>
</feature>
<evidence type="ECO:0000313" key="2">
    <source>
        <dbReference type="EMBL" id="HIS94126.1"/>
    </source>
</evidence>
<dbReference type="EMBL" id="DVJN01000270">
    <property type="protein sequence ID" value="HIS94126.1"/>
    <property type="molecule type" value="Genomic_DNA"/>
</dbReference>
<accession>A0A9D1G2V6</accession>
<reference evidence="2" key="2">
    <citation type="journal article" date="2021" name="PeerJ">
        <title>Extensive microbial diversity within the chicken gut microbiome revealed by metagenomics and culture.</title>
        <authorList>
            <person name="Gilroy R."/>
            <person name="Ravi A."/>
            <person name="Getino M."/>
            <person name="Pursley I."/>
            <person name="Horton D.L."/>
            <person name="Alikhan N.F."/>
            <person name="Baker D."/>
            <person name="Gharbi K."/>
            <person name="Hall N."/>
            <person name="Watson M."/>
            <person name="Adriaenssens E.M."/>
            <person name="Foster-Nyarko E."/>
            <person name="Jarju S."/>
            <person name="Secka A."/>
            <person name="Antonio M."/>
            <person name="Oren A."/>
            <person name="Chaudhuri R.R."/>
            <person name="La Ragione R."/>
            <person name="Hildebrand F."/>
            <person name="Pallen M.J."/>
        </authorList>
    </citation>
    <scope>NUCLEOTIDE SEQUENCE</scope>
    <source>
        <strain evidence="2">13766</strain>
    </source>
</reference>
<organism evidence="2 3">
    <name type="scientific">Candidatus Alectryocaccomicrobium excrementavium</name>
    <dbReference type="NCBI Taxonomy" id="2840668"/>
    <lineage>
        <taxon>Bacteria</taxon>
        <taxon>Bacillati</taxon>
        <taxon>Bacillota</taxon>
        <taxon>Clostridia</taxon>
        <taxon>Candidatus Alectryocaccomicrobium</taxon>
    </lineage>
</organism>
<feature type="transmembrane region" description="Helical" evidence="1">
    <location>
        <begin position="6"/>
        <end position="27"/>
    </location>
</feature>
<keyword evidence="1" id="KW-1133">Transmembrane helix</keyword>
<dbReference type="InterPro" id="IPR007395">
    <property type="entry name" value="Zn_peptidase_2"/>
</dbReference>
<gene>
    <name evidence="2" type="ORF">IAA84_14025</name>
</gene>
<protein>
    <submittedName>
        <fullName evidence="2">Zinc metallopeptidase</fullName>
    </submittedName>
</protein>
<reference evidence="2" key="1">
    <citation type="submission" date="2020-10" db="EMBL/GenBank/DDBJ databases">
        <authorList>
            <person name="Gilroy R."/>
        </authorList>
    </citation>
    <scope>NUCLEOTIDE SEQUENCE</scope>
    <source>
        <strain evidence="2">13766</strain>
    </source>
</reference>
<sequence length="231" mass="25075">MFYYWWDWTWIILVPAIVLSLIAQARVSAAYNRYSRVATQGGRTAADVVAEMFAREGIENVRIESTRGRMTDHYDPRALALRLSEGVYHSTSVAALGIAAHEAGHALQHRDGYAPLMLRSASVFAVNIGSNLSWPLVILGLIFSFEPLIMAGIALFSLVVLFSLITLPVEFNASRRALQALESGGYLAAGELVGARKVLSAAALTYVASALTAILQLVRLLVISGVGRNRD</sequence>
<dbReference type="PANTHER" id="PTHR36434:SF1">
    <property type="entry name" value="MEMBRANE PROTEASE YUGP-RELATED"/>
    <property type="match status" value="1"/>
</dbReference>
<keyword evidence="1" id="KW-0472">Membrane</keyword>
<evidence type="ECO:0000256" key="1">
    <source>
        <dbReference type="SAM" id="Phobius"/>
    </source>
</evidence>
<proteinExistence type="predicted"/>
<feature type="transmembrane region" description="Helical" evidence="1">
    <location>
        <begin position="203"/>
        <end position="226"/>
    </location>
</feature>
<dbReference type="Pfam" id="PF04298">
    <property type="entry name" value="Zn_peptidase_2"/>
    <property type="match status" value="1"/>
</dbReference>
<comment type="caution">
    <text evidence="2">The sequence shown here is derived from an EMBL/GenBank/DDBJ whole genome shotgun (WGS) entry which is preliminary data.</text>
</comment>
<dbReference type="PANTHER" id="PTHR36434">
    <property type="entry name" value="MEMBRANE PROTEASE YUGP-RELATED"/>
    <property type="match status" value="1"/>
</dbReference>
<keyword evidence="1" id="KW-0812">Transmembrane</keyword>